<dbReference type="AlphaFoldDB" id="A0A1X6NEZ3"/>
<accession>A0A1X6NEZ3</accession>
<evidence type="ECO:0000256" key="1">
    <source>
        <dbReference type="SAM" id="MobiDB-lite"/>
    </source>
</evidence>
<dbReference type="EMBL" id="KZ110591">
    <property type="protein sequence ID" value="OSX66943.1"/>
    <property type="molecule type" value="Genomic_DNA"/>
</dbReference>
<feature type="compositionally biased region" description="Low complexity" evidence="1">
    <location>
        <begin position="18"/>
        <end position="32"/>
    </location>
</feature>
<keyword evidence="3" id="KW-1185">Reference proteome</keyword>
<name>A0A1X6NEZ3_9APHY</name>
<protein>
    <submittedName>
        <fullName evidence="2">Uncharacterized protein</fullName>
    </submittedName>
</protein>
<evidence type="ECO:0000313" key="3">
    <source>
        <dbReference type="Proteomes" id="UP000194127"/>
    </source>
</evidence>
<gene>
    <name evidence="2" type="ORF">POSPLADRAFT_1130039</name>
</gene>
<evidence type="ECO:0000313" key="2">
    <source>
        <dbReference type="EMBL" id="OSX66943.1"/>
    </source>
</evidence>
<dbReference type="GeneID" id="36328859"/>
<feature type="non-terminal residue" evidence="2">
    <location>
        <position position="1"/>
    </location>
</feature>
<reference evidence="2 3" key="1">
    <citation type="submission" date="2017-04" db="EMBL/GenBank/DDBJ databases">
        <title>Genome Sequence of the Model Brown-Rot Fungus Postia placenta SB12.</title>
        <authorList>
            <consortium name="DOE Joint Genome Institute"/>
            <person name="Gaskell J."/>
            <person name="Kersten P."/>
            <person name="Larrondo L.F."/>
            <person name="Canessa P."/>
            <person name="Martinez D."/>
            <person name="Hibbett D."/>
            <person name="Schmoll M."/>
            <person name="Kubicek C.P."/>
            <person name="Martinez A.T."/>
            <person name="Yadav J."/>
            <person name="Master E."/>
            <person name="Magnuson J.K."/>
            <person name="James T."/>
            <person name="Yaver D."/>
            <person name="Berka R."/>
            <person name="Labutti K."/>
            <person name="Lipzen A."/>
            <person name="Aerts A."/>
            <person name="Barry K."/>
            <person name="Henrissat B."/>
            <person name="Blanchette R."/>
            <person name="Grigoriev I."/>
            <person name="Cullen D."/>
        </authorList>
    </citation>
    <scope>NUCLEOTIDE SEQUENCE [LARGE SCALE GENOMIC DNA]</scope>
    <source>
        <strain evidence="2 3">MAD-698-R-SB12</strain>
    </source>
</reference>
<organism evidence="2 3">
    <name type="scientific">Postia placenta MAD-698-R-SB12</name>
    <dbReference type="NCBI Taxonomy" id="670580"/>
    <lineage>
        <taxon>Eukaryota</taxon>
        <taxon>Fungi</taxon>
        <taxon>Dikarya</taxon>
        <taxon>Basidiomycota</taxon>
        <taxon>Agaricomycotina</taxon>
        <taxon>Agaricomycetes</taxon>
        <taxon>Polyporales</taxon>
        <taxon>Adustoporiaceae</taxon>
        <taxon>Rhodonia</taxon>
    </lineage>
</organism>
<dbReference type="RefSeq" id="XP_024343737.1">
    <property type="nucleotide sequence ID" value="XM_024483910.1"/>
</dbReference>
<dbReference type="OrthoDB" id="10280877at2759"/>
<feature type="region of interest" description="Disordered" evidence="1">
    <location>
        <begin position="245"/>
        <end position="288"/>
    </location>
</feature>
<proteinExistence type="predicted"/>
<feature type="region of interest" description="Disordered" evidence="1">
    <location>
        <begin position="12"/>
        <end position="47"/>
    </location>
</feature>
<dbReference type="Proteomes" id="UP000194127">
    <property type="component" value="Unassembled WGS sequence"/>
</dbReference>
<sequence>DCVVCGRVPGSGVGGGSSPNVIPSSPIDPSVSARRRPSYSIGPTGYNNPGGSRLGSELLMGIRAYHGLGFQALAQELVYPRTVLNPAHRTGASTGPWPIPIADSPASHFIQHCSWITPIDRIVGIRSRWAVLRLSGPPGDRLWIDATEHSPFIEPKRRQGRSTPVHSPWHKNYRAASSSPDCRSLPSLVLAWRPRQGRTCIGIQHALRLARRACASSCSHRCRALRNAILDVSCTYLSMGRSAYRATQPERRRQHSIRGVTSRTPERHARRKGDRVSHLARAGGHDGTYPVKGQYNPAGCWAASNGNARAPGARVARCCPRASSPRAVHVQITRWLQPTAERGKAEWLLRAGWRNPGGQWQQGAIRVPGRGRITIPGRIPALGSPFCSERAAHDQETERVHVRMPGASPENTEDRRAATGHYFKQYACACSSEHGAGSIPVFSGWLRLAAKMQKHERAC</sequence>